<evidence type="ECO:0000259" key="11">
    <source>
        <dbReference type="Pfam" id="PF08393"/>
    </source>
</evidence>
<comment type="subcellular location">
    <subcellularLocation>
        <location evidence="1">Cytoplasm</location>
        <location evidence="1">Cytoskeleton</location>
        <location evidence="1">Cilium axoneme</location>
    </subcellularLocation>
</comment>
<evidence type="ECO:0000256" key="8">
    <source>
        <dbReference type="ARBA" id="ARBA00023069"/>
    </source>
</evidence>
<dbReference type="FunFam" id="1.20.140.100:FF:000004">
    <property type="entry name" value="Dynein axonemal heavy chain 6"/>
    <property type="match status" value="1"/>
</dbReference>
<dbReference type="GO" id="GO:0030286">
    <property type="term" value="C:dynein complex"/>
    <property type="evidence" value="ECO:0007669"/>
    <property type="project" value="UniProtKB-KW"/>
</dbReference>
<proteinExistence type="inferred from homology"/>
<dbReference type="PANTHER" id="PTHR22878">
    <property type="entry name" value="DYNEIN HEAVY CHAIN 6, AXONEMAL-LIKE-RELATED"/>
    <property type="match status" value="1"/>
</dbReference>
<keyword evidence="12" id="KW-1185">Reference proteome</keyword>
<keyword evidence="9" id="KW-0206">Cytoskeleton</keyword>
<evidence type="ECO:0000313" key="12">
    <source>
        <dbReference type="Proteomes" id="UP000515152"/>
    </source>
</evidence>
<dbReference type="InterPro" id="IPR013602">
    <property type="entry name" value="Dynein_heavy_linker"/>
</dbReference>
<evidence type="ECO:0000256" key="7">
    <source>
        <dbReference type="ARBA" id="ARBA00023054"/>
    </source>
</evidence>
<evidence type="ECO:0000256" key="10">
    <source>
        <dbReference type="ARBA" id="ARBA00023273"/>
    </source>
</evidence>
<evidence type="ECO:0000256" key="1">
    <source>
        <dbReference type="ARBA" id="ARBA00004430"/>
    </source>
</evidence>
<dbReference type="AlphaFoldDB" id="A0A8M1KCQ4"/>
<evidence type="ECO:0000256" key="2">
    <source>
        <dbReference type="ARBA" id="ARBA00008887"/>
    </source>
</evidence>
<dbReference type="GO" id="GO:0007018">
    <property type="term" value="P:microtubule-based movement"/>
    <property type="evidence" value="ECO:0007669"/>
    <property type="project" value="InterPro"/>
</dbReference>
<dbReference type="GeneID" id="122130901"/>
<keyword evidence="3" id="KW-0963">Cytoplasm</keyword>
<feature type="domain" description="Dynein heavy chain linker" evidence="11">
    <location>
        <begin position="740"/>
        <end position="1142"/>
    </location>
</feature>
<reference evidence="13" key="1">
    <citation type="submission" date="2025-08" db="UniProtKB">
        <authorList>
            <consortium name="RefSeq"/>
        </authorList>
    </citation>
    <scope>IDENTIFICATION</scope>
</reference>
<keyword evidence="8" id="KW-0969">Cilium</keyword>
<dbReference type="GO" id="GO:0000166">
    <property type="term" value="F:nucleotide binding"/>
    <property type="evidence" value="ECO:0007669"/>
    <property type="project" value="UniProtKB-KW"/>
</dbReference>
<dbReference type="GO" id="GO:0045505">
    <property type="term" value="F:dynein intermediate chain binding"/>
    <property type="evidence" value="ECO:0007669"/>
    <property type="project" value="InterPro"/>
</dbReference>
<dbReference type="FunFam" id="1.10.287.2620:FF:000005">
    <property type="entry name" value="Dynein heavy chain 1, axonemal"/>
    <property type="match status" value="1"/>
</dbReference>
<dbReference type="Pfam" id="PF08393">
    <property type="entry name" value="DHC_N2"/>
    <property type="match status" value="1"/>
</dbReference>
<comment type="similarity">
    <text evidence="2">Belongs to the dynein heavy chain family.</text>
</comment>
<evidence type="ECO:0000256" key="4">
    <source>
        <dbReference type="ARBA" id="ARBA00022701"/>
    </source>
</evidence>
<dbReference type="KEGG" id="char:122130901"/>
<keyword evidence="10" id="KW-0966">Cell projection</keyword>
<gene>
    <name evidence="13" type="primary">LOC122130901</name>
</gene>
<dbReference type="OrthoDB" id="447173at2759"/>
<keyword evidence="5" id="KW-0547">Nucleotide-binding</keyword>
<organism evidence="12 13">
    <name type="scientific">Clupea harengus</name>
    <name type="common">Atlantic herring</name>
    <dbReference type="NCBI Taxonomy" id="7950"/>
    <lineage>
        <taxon>Eukaryota</taxon>
        <taxon>Metazoa</taxon>
        <taxon>Chordata</taxon>
        <taxon>Craniata</taxon>
        <taxon>Vertebrata</taxon>
        <taxon>Euteleostomi</taxon>
        <taxon>Actinopterygii</taxon>
        <taxon>Neopterygii</taxon>
        <taxon>Teleostei</taxon>
        <taxon>Clupei</taxon>
        <taxon>Clupeiformes</taxon>
        <taxon>Clupeoidei</taxon>
        <taxon>Clupeidae</taxon>
        <taxon>Clupea</taxon>
    </lineage>
</organism>
<dbReference type="GO" id="GO:0051959">
    <property type="term" value="F:dynein light intermediate chain binding"/>
    <property type="evidence" value="ECO:0007669"/>
    <property type="project" value="InterPro"/>
</dbReference>
<dbReference type="GO" id="GO:0005874">
    <property type="term" value="C:microtubule"/>
    <property type="evidence" value="ECO:0007669"/>
    <property type="project" value="UniProtKB-KW"/>
</dbReference>
<dbReference type="RefSeq" id="XP_042561677.1">
    <property type="nucleotide sequence ID" value="XM_042705743.1"/>
</dbReference>
<evidence type="ECO:0000256" key="5">
    <source>
        <dbReference type="ARBA" id="ARBA00022741"/>
    </source>
</evidence>
<dbReference type="Proteomes" id="UP000515152">
    <property type="component" value="Unplaced"/>
</dbReference>
<sequence>MIYSWHSVGVLDYNPVKKLYLVHKADLNGRVRDSKGKPILRSKERAKASSQQAHGSSSLLLGQYWVPRILVQFSAEDPRVFTQRVLFAQCWRKNTEALLFYHLAIDSMPVWDGMPSLGQDSLTRIKKHVLSSPGLQLKLLQKCVVQLEKEINLEYDRTMNRMVFEKVVKENPEKFSHITVPQREPETVPERGFVSVPVYPFEKNRAAFIFNTLLTTPEVISALSKVKAECNRVATMSLFHLTFTKVLRLEEFDLAQSQTHAQVRYTVALTILIPSCDVQVQLFLHDSWVTILCNSIRSSLRDVGAGWFCLKESRWEVYCMSKMCCLMSQVRYSLQDSLRFLVQDSLASLSQFLLNSCQSVLHCPQDMVWGSDLIKSCYKPKKNPLFLVDLVLDQTGSHYSTPLENFESTIVSLFDKGILSTHNVPQLDKFVMTKMFISSTPLLESVGLLEPAVRELRERVSHALRQASIPLTAYAREYECHLELHNSDVASFLRAHSQPEQTPQEVKREVEEHLKEKEVLDHSLPSSIIIGPFLVSVENVRQTLSKKRRALANAVLDRLALKLGKHVEDACEECKAISRKLYEKPNSIEDLTEQREWMKLIPEQLKAHEEVLSKATSDYELIDEFFYNLSEDDFKAKWTAMAWPHKIEKQMEAVAVQHVEDEERFNKIQLVDQNNFQDRLDSLQMVVAGFSAYTDVSRAHEVANEVRRVGKQLKESQAMVLLYNNRERLFNLPVTNYDRLQKLNRDFQPFRDLWTATSDWLRWHESWMTDPLSIIDPEQLERNVNDAFKTMHKCVKQFKDIPACQDVAMEIRTKIEEFRPSIPLIQGLRNPGMRARHWQVLSEQIKMNVKPKANLTFTHCLEMGLQNHVKDIALVAEIAGKEYAIEQALDKMEQEWATVAFDVLPYKDTGTYILKSPDEASQLLDDHIVMTQSMSFSPYKKAFEERISTWEGKLRMTQDVLEEWLTCQRSWLYLEPIFSSDDINRQLPVEGKRYQTMERTWRKVMEMANNNRQVIGVCPDARLLDNLRDCNKLLEMVQKGLSEYLETKRGSFPRFYFLSDDELLEILSQTKDPTAVQPHLRKCFENIARLQFQSDLLITHMYSGEGEEVKLLIPVQPSGNVEDWLKDVERSMKASLREDINRSLKAYPQKPRTEWVLSWPGQVVIAGCQTFWTTEMSESLELGDLASRLYPQLQTQLGDLVQLVRGRLSKMQRNVLSALIVIEVHAKDVAAKLVEENVSSVHAFEWISQLR</sequence>
<evidence type="ECO:0000256" key="3">
    <source>
        <dbReference type="ARBA" id="ARBA00022490"/>
    </source>
</evidence>
<protein>
    <submittedName>
        <fullName evidence="13">Dynein axonemal heavy chain 1-like</fullName>
    </submittedName>
</protein>
<dbReference type="InterPro" id="IPR026983">
    <property type="entry name" value="DHC"/>
</dbReference>
<evidence type="ECO:0000256" key="9">
    <source>
        <dbReference type="ARBA" id="ARBA00023212"/>
    </source>
</evidence>
<dbReference type="GO" id="GO:0005930">
    <property type="term" value="C:axoneme"/>
    <property type="evidence" value="ECO:0007669"/>
    <property type="project" value="UniProtKB-SubCell"/>
</dbReference>
<accession>A0A8M1KCQ4</accession>
<keyword evidence="7" id="KW-0175">Coiled coil</keyword>
<evidence type="ECO:0000313" key="13">
    <source>
        <dbReference type="RefSeq" id="XP_042561677.1"/>
    </source>
</evidence>
<dbReference type="FunFam" id="3.20.180.20:FF:000003">
    <property type="entry name" value="Dynein heavy chain 12, axonemal"/>
    <property type="match status" value="1"/>
</dbReference>
<dbReference type="PANTHER" id="PTHR22878:SF73">
    <property type="entry name" value="DYNEIN AXONEMAL HEAVY CHAIN 1"/>
    <property type="match status" value="1"/>
</dbReference>
<evidence type="ECO:0000256" key="6">
    <source>
        <dbReference type="ARBA" id="ARBA00023017"/>
    </source>
</evidence>
<name>A0A8M1KCQ4_CLUHA</name>
<keyword evidence="6" id="KW-0243">Dynein</keyword>
<keyword evidence="4" id="KW-0493">Microtubule</keyword>